<dbReference type="SUPFAM" id="SSF55785">
    <property type="entry name" value="PYP-like sensor domain (PAS domain)"/>
    <property type="match status" value="1"/>
</dbReference>
<feature type="region of interest" description="Disordered" evidence="1">
    <location>
        <begin position="537"/>
        <end position="628"/>
    </location>
</feature>
<comment type="caution">
    <text evidence="3">The sequence shown here is derived from an EMBL/GenBank/DDBJ whole genome shotgun (WGS) entry which is preliminary data.</text>
</comment>
<dbReference type="Pfam" id="PF08447">
    <property type="entry name" value="PAS_3"/>
    <property type="match status" value="1"/>
</dbReference>
<feature type="compositionally biased region" description="Pro residues" evidence="1">
    <location>
        <begin position="558"/>
        <end position="568"/>
    </location>
</feature>
<dbReference type="InterPro" id="IPR013655">
    <property type="entry name" value="PAS_fold_3"/>
</dbReference>
<feature type="compositionally biased region" description="Polar residues" evidence="1">
    <location>
        <begin position="595"/>
        <end position="622"/>
    </location>
</feature>
<dbReference type="EMBL" id="BMAT01006063">
    <property type="protein sequence ID" value="GFS05397.1"/>
    <property type="molecule type" value="Genomic_DNA"/>
</dbReference>
<reference evidence="3 4" key="1">
    <citation type="journal article" date="2021" name="Elife">
        <title>Chloroplast acquisition without the gene transfer in kleptoplastic sea slugs, Plakobranchus ocellatus.</title>
        <authorList>
            <person name="Maeda T."/>
            <person name="Takahashi S."/>
            <person name="Yoshida T."/>
            <person name="Shimamura S."/>
            <person name="Takaki Y."/>
            <person name="Nagai Y."/>
            <person name="Toyoda A."/>
            <person name="Suzuki Y."/>
            <person name="Arimoto A."/>
            <person name="Ishii H."/>
            <person name="Satoh N."/>
            <person name="Nishiyama T."/>
            <person name="Hasebe M."/>
            <person name="Maruyama T."/>
            <person name="Minagawa J."/>
            <person name="Obokata J."/>
            <person name="Shigenobu S."/>
        </authorList>
    </citation>
    <scope>NUCLEOTIDE SEQUENCE [LARGE SCALE GENOMIC DNA]</scope>
</reference>
<evidence type="ECO:0000313" key="4">
    <source>
        <dbReference type="Proteomes" id="UP000762676"/>
    </source>
</evidence>
<evidence type="ECO:0000313" key="3">
    <source>
        <dbReference type="EMBL" id="GFS05397.1"/>
    </source>
</evidence>
<dbReference type="InterPro" id="IPR035965">
    <property type="entry name" value="PAS-like_dom_sf"/>
</dbReference>
<name>A0AAV4I8T8_9GAST</name>
<dbReference type="InterPro" id="IPR050933">
    <property type="entry name" value="Circadian_TF"/>
</dbReference>
<dbReference type="CDD" id="cd00130">
    <property type="entry name" value="PAS"/>
    <property type="match status" value="1"/>
</dbReference>
<keyword evidence="3" id="KW-0675">Receptor</keyword>
<dbReference type="Proteomes" id="UP000762676">
    <property type="component" value="Unassembled WGS sequence"/>
</dbReference>
<proteinExistence type="predicted"/>
<dbReference type="PROSITE" id="PS50112">
    <property type="entry name" value="PAS"/>
    <property type="match status" value="1"/>
</dbReference>
<feature type="domain" description="PAS" evidence="2">
    <location>
        <begin position="10"/>
        <end position="46"/>
    </location>
</feature>
<protein>
    <submittedName>
        <fullName evidence="3">Aryl hydrocarbon receptor</fullName>
    </submittedName>
</protein>
<dbReference type="InterPro" id="IPR000014">
    <property type="entry name" value="PAS"/>
</dbReference>
<keyword evidence="4" id="KW-1185">Reference proteome</keyword>
<dbReference type="PANTHER" id="PTHR23042">
    <property type="entry name" value="CIRCADIAN PROTEIN CLOCK/ARNT/BMAL/PAS"/>
    <property type="match status" value="1"/>
</dbReference>
<feature type="compositionally biased region" description="Low complexity" evidence="1">
    <location>
        <begin position="774"/>
        <end position="795"/>
    </location>
</feature>
<feature type="region of interest" description="Disordered" evidence="1">
    <location>
        <begin position="125"/>
        <end position="163"/>
    </location>
</feature>
<gene>
    <name evidence="3" type="ORF">ElyMa_002937000</name>
</gene>
<feature type="compositionally biased region" description="Low complexity" evidence="1">
    <location>
        <begin position="140"/>
        <end position="156"/>
    </location>
</feature>
<evidence type="ECO:0000256" key="1">
    <source>
        <dbReference type="SAM" id="MobiDB-lite"/>
    </source>
</evidence>
<feature type="compositionally biased region" description="Low complexity" evidence="1">
    <location>
        <begin position="709"/>
        <end position="723"/>
    </location>
</feature>
<feature type="region of interest" description="Disordered" evidence="1">
    <location>
        <begin position="701"/>
        <end position="798"/>
    </location>
</feature>
<organism evidence="3 4">
    <name type="scientific">Elysia marginata</name>
    <dbReference type="NCBI Taxonomy" id="1093978"/>
    <lineage>
        <taxon>Eukaryota</taxon>
        <taxon>Metazoa</taxon>
        <taxon>Spiralia</taxon>
        <taxon>Lophotrochozoa</taxon>
        <taxon>Mollusca</taxon>
        <taxon>Gastropoda</taxon>
        <taxon>Heterobranchia</taxon>
        <taxon>Euthyneura</taxon>
        <taxon>Panpulmonata</taxon>
        <taxon>Sacoglossa</taxon>
        <taxon>Placobranchoidea</taxon>
        <taxon>Plakobranchidae</taxon>
        <taxon>Elysia</taxon>
    </lineage>
</organism>
<dbReference type="AlphaFoldDB" id="A0AAV4I8T8"/>
<accession>A0AAV4I8T8</accession>
<dbReference type="Gene3D" id="3.30.450.20">
    <property type="entry name" value="PAS domain"/>
    <property type="match status" value="1"/>
</dbReference>
<feature type="compositionally biased region" description="Low complexity" evidence="1">
    <location>
        <begin position="742"/>
        <end position="767"/>
    </location>
</feature>
<evidence type="ECO:0000259" key="2">
    <source>
        <dbReference type="PROSITE" id="PS50112"/>
    </source>
</evidence>
<sequence length="858" mass="91424">MILLFSGKTLFAYTDQELANRSGYDLIHPDDLNYFSCAHQELIKTGSSGLISYRWQTKLQQWIWMQSSCKVIYKNSKPDFIICTHRQLTEDEGQDLFSKRGNEFKLPYPLLDIDMCAGFGFGDDEMSTKSKPSKSKKKSSSTSSAGNSSANGSSSSGQLNGIAPPNGASVYDGGIGVTSGAGKDCSSGGTSSKKRKSNSSSASGAAAAATAATAACLIGGLPPYCAYPTGFVPYDGGGGAMMAPPGDPLKATESLYSYNPSSFGFDATDMYRAQGAYGALHAATTMYQHHQHQQHQAVSQEPYRLDMVDKHQSYFLDSNSRQYQPSHHHLSPALPPAPYGNTISSYGSGINCAGSEFVPPPAPSKYGYDVSGVPCAYGFDSYSLDFSKRMDCTDFSQISQIHPDMKRTYAFDYTSHAHHPTHAPSYPSHNNLIDPHNIHDRYTAASRLGVPPLDPVDLRSTTGLFSTNSFMNTVDTSATSGGASSSPCFSAGNNPTSYTTSNHSIPSPASSSMFKPVAISASSATAASTTPLSLAANAAQHQPTGDAKDISSPDVTPGLPPLILPPSAPYDQQHVPFSLPHNSVIKSTRQRNSHSHLNQTHPPSSSANCDMSGTGHSRSSPGASPWRYCNKSDDSHAVSPMASLPQLAANGDLSDKMGEHKFPSCGDTPALHDTNNHLRCQTKESSMTGIPVSVVKQPTWTQINGLPNSSSSSNTSSGISETTYSSNNVDIRDRTHCGGVDSGSSDGNNNNNRSNSNENSSGNLQNNHINSHVSDNSALLNNNTNNSSSSISGGTNCPGALQPDKDWISSDLYSKSPRVLFSDPCHSVKHLGLKVYERGDNPLLSFSEMTHSLMSSTY</sequence>